<evidence type="ECO:0000313" key="1">
    <source>
        <dbReference type="EMBL" id="QHT97885.1"/>
    </source>
</evidence>
<accession>A0A6C0IZM4</accession>
<dbReference type="EMBL" id="MN740284">
    <property type="protein sequence ID" value="QHT97885.1"/>
    <property type="molecule type" value="Genomic_DNA"/>
</dbReference>
<organism evidence="1">
    <name type="scientific">viral metagenome</name>
    <dbReference type="NCBI Taxonomy" id="1070528"/>
    <lineage>
        <taxon>unclassified sequences</taxon>
        <taxon>metagenomes</taxon>
        <taxon>organismal metagenomes</taxon>
    </lineage>
</organism>
<protein>
    <submittedName>
        <fullName evidence="1">Uncharacterized protein</fullName>
    </submittedName>
</protein>
<reference evidence="1" key="1">
    <citation type="journal article" date="2020" name="Nature">
        <title>Giant virus diversity and host interactions through global metagenomics.</title>
        <authorList>
            <person name="Schulz F."/>
            <person name="Roux S."/>
            <person name="Paez-Espino D."/>
            <person name="Jungbluth S."/>
            <person name="Walsh D.A."/>
            <person name="Denef V.J."/>
            <person name="McMahon K.D."/>
            <person name="Konstantinidis K.T."/>
            <person name="Eloe-Fadrosh E.A."/>
            <person name="Kyrpides N.C."/>
            <person name="Woyke T."/>
        </authorList>
    </citation>
    <scope>NUCLEOTIDE SEQUENCE</scope>
    <source>
        <strain evidence="1">GVMAG-M-3300025572-1</strain>
    </source>
</reference>
<proteinExistence type="predicted"/>
<sequence length="68" mass="7927">METIQETPEESEEILAKVKFLDWLYWRSGKIKEDSSGVRTFYYRMGRRIASKVIVPGTLIKKSEDKSA</sequence>
<dbReference type="AlphaFoldDB" id="A0A6C0IZM4"/>
<name>A0A6C0IZM4_9ZZZZ</name>